<reference evidence="3 4" key="1">
    <citation type="journal article" date="2018" name="BMC Genomics">
        <title>The genome of Naegleria lovaniensis, the basis for a comparative approach to unravel pathogenicity factors of the human pathogenic amoeba N. fowleri.</title>
        <authorList>
            <person name="Liechti N."/>
            <person name="Schurch N."/>
            <person name="Bruggmann R."/>
            <person name="Wittwer M."/>
        </authorList>
    </citation>
    <scope>NUCLEOTIDE SEQUENCE [LARGE SCALE GENOMIC DNA]</scope>
    <source>
        <strain evidence="3 4">ATCC 30569</strain>
    </source>
</reference>
<keyword evidence="1" id="KW-0812">Transmembrane</keyword>
<dbReference type="RefSeq" id="XP_044553697.1">
    <property type="nucleotide sequence ID" value="XM_044689148.1"/>
</dbReference>
<keyword evidence="4" id="KW-1185">Reference proteome</keyword>
<dbReference type="Proteomes" id="UP000816034">
    <property type="component" value="Unassembled WGS sequence"/>
</dbReference>
<feature type="chain" id="PRO_5041709553" description="Transmembrane protein" evidence="2">
    <location>
        <begin position="28"/>
        <end position="604"/>
    </location>
</feature>
<dbReference type="AlphaFoldDB" id="A0AA88GVH9"/>
<evidence type="ECO:0000313" key="3">
    <source>
        <dbReference type="EMBL" id="KAG2391803.1"/>
    </source>
</evidence>
<keyword evidence="1" id="KW-0472">Membrane</keyword>
<feature type="signal peptide" evidence="2">
    <location>
        <begin position="1"/>
        <end position="27"/>
    </location>
</feature>
<evidence type="ECO:0000256" key="1">
    <source>
        <dbReference type="SAM" id="Phobius"/>
    </source>
</evidence>
<keyword evidence="1" id="KW-1133">Transmembrane helix</keyword>
<sequence>MVLQKHLGWVAITCLLFTLLMLSFTNAQSTQLVITVNRITLFNGDAVTITSSELQSTLNGVPSPPRIIYNVLSIANGQFQVNNGNNTYTPVTQFTQNQVNLGYVRFVHANNLQIPSYTLNAYDPVLGVTSPASQAVVTFTAFNRDVIGAPRPVFDASVDASTLIVTLSITMFKLGGVFNTTDTGNSVNFNIGLSSKYTCLSNDLIRDGFALAASTSWYNTYRLRLSLNDFIANPNVQWVSNGGVVDLVAVMFADYMVHLTQVPGSTTVQKSCYEVIFTQRYILTLTLAITRINFGTEQPNIFMKPKRIFVNDLNRLEIRMEVWTTVSQNITSWFVTGPRVFTVTDALFTGVVNGSYFYQIVMQSNVISGETNFYGDYTLSFRTVAQNTYSIAYTLQYLVPYPPIQEELIFSTSAQTFGDASFTKPQTQFSPTDTIFVRVEAPGIPVLNGQTVIPYNVIMCCFASLQAIPAVVDCRNSTRADFSDNIFVMGQAVRAGGINAQVAFSANTSYGFDFGLPFAIRDDVERCFLTIESSYSNRNNLRALTDTKASGVQSLTYRVLDIVKSGKKNGLPSSGNGQHDQVSFILVALELLSFILVWFGAILI</sequence>
<dbReference type="EMBL" id="PYSW02000006">
    <property type="protein sequence ID" value="KAG2391803.1"/>
    <property type="molecule type" value="Genomic_DNA"/>
</dbReference>
<organism evidence="3 4">
    <name type="scientific">Naegleria lovaniensis</name>
    <name type="common">Amoeba</name>
    <dbReference type="NCBI Taxonomy" id="51637"/>
    <lineage>
        <taxon>Eukaryota</taxon>
        <taxon>Discoba</taxon>
        <taxon>Heterolobosea</taxon>
        <taxon>Tetramitia</taxon>
        <taxon>Eutetramitia</taxon>
        <taxon>Vahlkampfiidae</taxon>
        <taxon>Naegleria</taxon>
    </lineage>
</organism>
<proteinExistence type="predicted"/>
<dbReference type="GeneID" id="68105741"/>
<dbReference type="Pfam" id="PF16184">
    <property type="entry name" value="Cadherin_3"/>
    <property type="match status" value="1"/>
</dbReference>
<keyword evidence="2" id="KW-0732">Signal</keyword>
<comment type="caution">
    <text evidence="3">The sequence shown here is derived from an EMBL/GenBank/DDBJ whole genome shotgun (WGS) entry which is preliminary data.</text>
</comment>
<evidence type="ECO:0008006" key="5">
    <source>
        <dbReference type="Google" id="ProtNLM"/>
    </source>
</evidence>
<feature type="transmembrane region" description="Helical" evidence="1">
    <location>
        <begin position="582"/>
        <end position="603"/>
    </location>
</feature>
<evidence type="ECO:0000256" key="2">
    <source>
        <dbReference type="SAM" id="SignalP"/>
    </source>
</evidence>
<name>A0AA88GVH9_NAELO</name>
<accession>A0AA88GVH9</accession>
<gene>
    <name evidence="3" type="ORF">C9374_013288</name>
</gene>
<evidence type="ECO:0000313" key="4">
    <source>
        <dbReference type="Proteomes" id="UP000816034"/>
    </source>
</evidence>
<protein>
    <recommendedName>
        <fullName evidence="5">Transmembrane protein</fullName>
    </recommendedName>
</protein>